<organism evidence="1 2">
    <name type="scientific">Candidatus Mucispirillum faecigallinarum</name>
    <dbReference type="NCBI Taxonomy" id="2838699"/>
    <lineage>
        <taxon>Bacteria</taxon>
        <taxon>Pseudomonadati</taxon>
        <taxon>Deferribacterota</taxon>
        <taxon>Deferribacteres</taxon>
        <taxon>Deferribacterales</taxon>
        <taxon>Mucispirillaceae</taxon>
        <taxon>Mucispirillum</taxon>
    </lineage>
</organism>
<reference evidence="1" key="2">
    <citation type="submission" date="2021-04" db="EMBL/GenBank/DDBJ databases">
        <authorList>
            <person name="Gilroy R."/>
        </authorList>
    </citation>
    <scope>NUCLEOTIDE SEQUENCE</scope>
    <source>
        <strain evidence="1">ChiW4-1371</strain>
    </source>
</reference>
<evidence type="ECO:0000313" key="2">
    <source>
        <dbReference type="Proteomes" id="UP000824176"/>
    </source>
</evidence>
<accession>A0A9D2GV46</accession>
<comment type="caution">
    <text evidence="1">The sequence shown here is derived from an EMBL/GenBank/DDBJ whole genome shotgun (WGS) entry which is preliminary data.</text>
</comment>
<protein>
    <submittedName>
        <fullName evidence="1">Uncharacterized protein</fullName>
    </submittedName>
</protein>
<gene>
    <name evidence="1" type="ORF">H9804_08190</name>
</gene>
<reference evidence="1" key="1">
    <citation type="journal article" date="2021" name="PeerJ">
        <title>Extensive microbial diversity within the chicken gut microbiome revealed by metagenomics and culture.</title>
        <authorList>
            <person name="Gilroy R."/>
            <person name="Ravi A."/>
            <person name="Getino M."/>
            <person name="Pursley I."/>
            <person name="Horton D.L."/>
            <person name="Alikhan N.F."/>
            <person name="Baker D."/>
            <person name="Gharbi K."/>
            <person name="Hall N."/>
            <person name="Watson M."/>
            <person name="Adriaenssens E.M."/>
            <person name="Foster-Nyarko E."/>
            <person name="Jarju S."/>
            <person name="Secka A."/>
            <person name="Antonio M."/>
            <person name="Oren A."/>
            <person name="Chaudhuri R.R."/>
            <person name="La Ragione R."/>
            <person name="Hildebrand F."/>
            <person name="Pallen M.J."/>
        </authorList>
    </citation>
    <scope>NUCLEOTIDE SEQUENCE</scope>
    <source>
        <strain evidence="1">ChiW4-1371</strain>
    </source>
</reference>
<sequence length="185" mass="21702">MTNINDLIARIRIKINDTSSFEFQDSELLSYINEGISMLEIILLSNKAVFNISMISSAATICPVPDDMLEIYKVLHNKKEVLFKNIDDLTYGYYIINNNIILPCTNTEIYYIKEFERYNLNDNITLPHIYIDYLYNFSVIKALSRLEYNMENEKNELMQLSTMIVQTALNKKSIYQLKRYNGFSL</sequence>
<dbReference type="Proteomes" id="UP000824176">
    <property type="component" value="Unassembled WGS sequence"/>
</dbReference>
<proteinExistence type="predicted"/>
<name>A0A9D2GV46_9BACT</name>
<dbReference type="AlphaFoldDB" id="A0A9D2GV46"/>
<evidence type="ECO:0000313" key="1">
    <source>
        <dbReference type="EMBL" id="HIZ89912.1"/>
    </source>
</evidence>
<dbReference type="EMBL" id="DXAQ01000124">
    <property type="protein sequence ID" value="HIZ89912.1"/>
    <property type="molecule type" value="Genomic_DNA"/>
</dbReference>